<name>A0A0P7AYA1_9HYPO</name>
<accession>A0A0P7AYA1</accession>
<gene>
    <name evidence="1" type="ORF">AK830_g8083</name>
</gene>
<evidence type="ECO:0000313" key="2">
    <source>
        <dbReference type="Proteomes" id="UP000050424"/>
    </source>
</evidence>
<dbReference type="AlphaFoldDB" id="A0A0P7AYA1"/>
<dbReference type="OrthoDB" id="5075004at2759"/>
<protein>
    <submittedName>
        <fullName evidence="1">Uncharacterized protein</fullName>
    </submittedName>
</protein>
<dbReference type="Pfam" id="PF12311">
    <property type="entry name" value="DUF3632"/>
    <property type="match status" value="1"/>
</dbReference>
<dbReference type="EMBL" id="LKCW01000133">
    <property type="protein sequence ID" value="KPM38479.1"/>
    <property type="molecule type" value="Genomic_DNA"/>
</dbReference>
<dbReference type="InterPro" id="IPR022085">
    <property type="entry name" value="OpdG"/>
</dbReference>
<proteinExistence type="predicted"/>
<comment type="caution">
    <text evidence="1">The sequence shown here is derived from an EMBL/GenBank/DDBJ whole genome shotgun (WGS) entry which is preliminary data.</text>
</comment>
<reference evidence="1 2" key="1">
    <citation type="submission" date="2015-09" db="EMBL/GenBank/DDBJ databases">
        <title>Draft genome of a European isolate of the apple canker pathogen Neonectria ditissima.</title>
        <authorList>
            <person name="Gomez-Cortecero A."/>
            <person name="Harrison R.J."/>
            <person name="Armitage A.D."/>
        </authorList>
    </citation>
    <scope>NUCLEOTIDE SEQUENCE [LARGE SCALE GENOMIC DNA]</scope>
    <source>
        <strain evidence="1 2">R09/05</strain>
    </source>
</reference>
<sequence>MSHADTQNTSDPGADVSSAKPSWLTYINQRIEEEEEIWEDTAHYQIVRDLLLAPDDDDDAVSKAAKKFRDNYVAGFAKYPVEERQAPEYLAGEEVNSISDIVFEVVPFVPFTDITHDKLANLLIEIKASAAGSFDTENPQFVYYNWGFEAAANDSWKHNHANGWIPEHQEPEAAKQACESWLNRAALIAKLFKAGMLDSEGPPWTWHDFESAFETATHGEVATNIGRQAQILATANYIILAGESVVKDVKAPSKTWQAGATPEKWKLWASKLEEAANTVGEDAAWEFKNRTQKAHDMMVELFPEAFKEDA</sequence>
<dbReference type="Proteomes" id="UP000050424">
    <property type="component" value="Unassembled WGS sequence"/>
</dbReference>
<evidence type="ECO:0000313" key="1">
    <source>
        <dbReference type="EMBL" id="KPM38479.1"/>
    </source>
</evidence>
<organism evidence="1 2">
    <name type="scientific">Neonectria ditissima</name>
    <dbReference type="NCBI Taxonomy" id="78410"/>
    <lineage>
        <taxon>Eukaryota</taxon>
        <taxon>Fungi</taxon>
        <taxon>Dikarya</taxon>
        <taxon>Ascomycota</taxon>
        <taxon>Pezizomycotina</taxon>
        <taxon>Sordariomycetes</taxon>
        <taxon>Hypocreomycetidae</taxon>
        <taxon>Hypocreales</taxon>
        <taxon>Nectriaceae</taxon>
        <taxon>Neonectria</taxon>
    </lineage>
</organism>
<keyword evidence="2" id="KW-1185">Reference proteome</keyword>